<evidence type="ECO:0000256" key="8">
    <source>
        <dbReference type="SAM" id="Phobius"/>
    </source>
</evidence>
<evidence type="ECO:0000256" key="6">
    <source>
        <dbReference type="ARBA" id="ARBA00023170"/>
    </source>
</evidence>
<accession>A0A226EIL2</accession>
<evidence type="ECO:0000256" key="7">
    <source>
        <dbReference type="ARBA" id="ARBA00023180"/>
    </source>
</evidence>
<dbReference type="PANTHER" id="PTHR42643:SF24">
    <property type="entry name" value="IONOTROPIC RECEPTOR 60A"/>
    <property type="match status" value="1"/>
</dbReference>
<feature type="transmembrane region" description="Helical" evidence="8">
    <location>
        <begin position="494"/>
        <end position="517"/>
    </location>
</feature>
<keyword evidence="5 8" id="KW-0472">Membrane</keyword>
<feature type="transmembrane region" description="Helical" evidence="8">
    <location>
        <begin position="201"/>
        <end position="220"/>
    </location>
</feature>
<keyword evidence="10" id="KW-1185">Reference proteome</keyword>
<evidence type="ECO:0000256" key="2">
    <source>
        <dbReference type="ARBA" id="ARBA00022475"/>
    </source>
</evidence>
<gene>
    <name evidence="9" type="ORF">Fcan01_09663</name>
</gene>
<comment type="subcellular location">
    <subcellularLocation>
        <location evidence="1">Cell membrane</location>
        <topology evidence="1">Multi-pass membrane protein</topology>
    </subcellularLocation>
</comment>
<dbReference type="InterPro" id="IPR052192">
    <property type="entry name" value="Insect_Ionotropic_Sensory_Rcpt"/>
</dbReference>
<protein>
    <submittedName>
        <fullName evidence="9">Uncharacterized protein</fullName>
    </submittedName>
</protein>
<comment type="caution">
    <text evidence="9">The sequence shown here is derived from an EMBL/GenBank/DDBJ whole genome shotgun (WGS) entry which is preliminary data.</text>
</comment>
<dbReference type="EMBL" id="LNIX01000004">
    <property type="protein sequence ID" value="OXA56386.1"/>
    <property type="molecule type" value="Genomic_DNA"/>
</dbReference>
<dbReference type="PANTHER" id="PTHR42643">
    <property type="entry name" value="IONOTROPIC RECEPTOR 20A-RELATED"/>
    <property type="match status" value="1"/>
</dbReference>
<evidence type="ECO:0000256" key="5">
    <source>
        <dbReference type="ARBA" id="ARBA00023136"/>
    </source>
</evidence>
<reference evidence="9 10" key="1">
    <citation type="submission" date="2015-12" db="EMBL/GenBank/DDBJ databases">
        <title>The genome of Folsomia candida.</title>
        <authorList>
            <person name="Faddeeva A."/>
            <person name="Derks M.F."/>
            <person name="Anvar Y."/>
            <person name="Smit S."/>
            <person name="Van Straalen N."/>
            <person name="Roelofs D."/>
        </authorList>
    </citation>
    <scope>NUCLEOTIDE SEQUENCE [LARGE SCALE GENOMIC DNA]</scope>
    <source>
        <strain evidence="9 10">VU population</strain>
        <tissue evidence="9">Whole body</tissue>
    </source>
</reference>
<dbReference type="GO" id="GO:0005886">
    <property type="term" value="C:plasma membrane"/>
    <property type="evidence" value="ECO:0007669"/>
    <property type="project" value="UniProtKB-SubCell"/>
</dbReference>
<keyword evidence="6" id="KW-0675">Receptor</keyword>
<evidence type="ECO:0000256" key="1">
    <source>
        <dbReference type="ARBA" id="ARBA00004651"/>
    </source>
</evidence>
<evidence type="ECO:0000313" key="10">
    <source>
        <dbReference type="Proteomes" id="UP000198287"/>
    </source>
</evidence>
<keyword evidence="2" id="KW-1003">Cell membrane</keyword>
<evidence type="ECO:0000313" key="9">
    <source>
        <dbReference type="EMBL" id="OXA56386.1"/>
    </source>
</evidence>
<dbReference type="AlphaFoldDB" id="A0A226EIL2"/>
<keyword evidence="3 8" id="KW-0812">Transmembrane</keyword>
<dbReference type="Gene3D" id="1.10.287.70">
    <property type="match status" value="1"/>
</dbReference>
<keyword evidence="7" id="KW-0325">Glycoprotein</keyword>
<evidence type="ECO:0000256" key="3">
    <source>
        <dbReference type="ARBA" id="ARBA00022692"/>
    </source>
</evidence>
<proteinExistence type="predicted"/>
<name>A0A226EIL2_FOLCA</name>
<sequence length="527" mass="60091">MPTSFYSIIKHSPFHDIFRQVNLNSKIFVLFINQDKSADIRVICVGCLSRSQQFHPISFANNTNHANRITLDRIWWYTNSNQEQTKIQITGRLLERHFFIYLENLECSGYMRNLFTPPGPCATKILLDKYNLTASAVFLERRSFLTMGLVSKESVEGIGQNPLYRYEWINHAALYLPFKWIVVNDPKIFSSFPLTKPFDSYTWVALILVYLALLTTIMVMSGNSAGAISKLGLNLFGVCMDQGSDFVVPSHHCRTQICVKVLWIFSVLIISNSYKGKLVSFLTNKPNPMVPDRLEGLVKDNFQIVTFTTIFTPNGTFSVLKHDILKDLMNGKAGRDYPAYYHKEPIEFDTKNITFASQFVLLSPIEAINNWAFYLSIFTNLVVIDGQEISAFSSRQMWLVQRNYFAEYFSSLIARLVASGIYAKWQKDYDKNRTFSDVKAIMGENGASLWDRLPSLFASISLRDKSLSGRRVDMDEDKSNAPSPLTIKAFMSGVYGYGVLLALCVILFCLECSLLIITRVEKNFSEV</sequence>
<dbReference type="Proteomes" id="UP000198287">
    <property type="component" value="Unassembled WGS sequence"/>
</dbReference>
<organism evidence="9 10">
    <name type="scientific">Folsomia candida</name>
    <name type="common">Springtail</name>
    <dbReference type="NCBI Taxonomy" id="158441"/>
    <lineage>
        <taxon>Eukaryota</taxon>
        <taxon>Metazoa</taxon>
        <taxon>Ecdysozoa</taxon>
        <taxon>Arthropoda</taxon>
        <taxon>Hexapoda</taxon>
        <taxon>Collembola</taxon>
        <taxon>Entomobryomorpha</taxon>
        <taxon>Isotomoidea</taxon>
        <taxon>Isotomidae</taxon>
        <taxon>Proisotominae</taxon>
        <taxon>Folsomia</taxon>
    </lineage>
</organism>
<keyword evidence="4 8" id="KW-1133">Transmembrane helix</keyword>
<evidence type="ECO:0000256" key="4">
    <source>
        <dbReference type="ARBA" id="ARBA00022989"/>
    </source>
</evidence>